<dbReference type="PANTHER" id="PTHR12296:SF21">
    <property type="entry name" value="DENN DOMAIN-CONTAINING PROTEIN 3"/>
    <property type="match status" value="1"/>
</dbReference>
<feature type="compositionally biased region" description="Low complexity" evidence="1">
    <location>
        <begin position="401"/>
        <end position="425"/>
    </location>
</feature>
<dbReference type="InterPro" id="IPR005112">
    <property type="entry name" value="dDENN_dom"/>
</dbReference>
<dbReference type="EMBL" id="JANTQA010000008">
    <property type="protein sequence ID" value="KAJ3452406.1"/>
    <property type="molecule type" value="Genomic_DNA"/>
</dbReference>
<feature type="compositionally biased region" description="Basic and acidic residues" evidence="1">
    <location>
        <begin position="549"/>
        <end position="587"/>
    </location>
</feature>
<feature type="compositionally biased region" description="Polar residues" evidence="1">
    <location>
        <begin position="532"/>
        <end position="548"/>
    </location>
</feature>
<dbReference type="InterPro" id="IPR005113">
    <property type="entry name" value="uDENN_dom"/>
</dbReference>
<dbReference type="PROSITE" id="PS50211">
    <property type="entry name" value="DENN"/>
    <property type="match status" value="1"/>
</dbReference>
<dbReference type="InterPro" id="IPR043153">
    <property type="entry name" value="DENN_C"/>
</dbReference>
<dbReference type="SMART" id="SM00801">
    <property type="entry name" value="dDENN"/>
    <property type="match status" value="1"/>
</dbReference>
<reference evidence="3" key="1">
    <citation type="submission" date="2022-08" db="EMBL/GenBank/DDBJ databases">
        <title>Novel sulphate-reducing endosymbionts in the free-living metamonad Anaeramoeba.</title>
        <authorList>
            <person name="Jerlstrom-Hultqvist J."/>
            <person name="Cepicka I."/>
            <person name="Gallot-Lavallee L."/>
            <person name="Salas-Leiva D."/>
            <person name="Curtis B.A."/>
            <person name="Zahonova K."/>
            <person name="Pipaliya S."/>
            <person name="Dacks J."/>
            <person name="Roger A.J."/>
        </authorList>
    </citation>
    <scope>NUCLEOTIDE SEQUENCE</scope>
    <source>
        <strain evidence="3">Busselton2</strain>
    </source>
</reference>
<evidence type="ECO:0000259" key="2">
    <source>
        <dbReference type="PROSITE" id="PS50211"/>
    </source>
</evidence>
<gene>
    <name evidence="3" type="ORF">M0812_04173</name>
</gene>
<dbReference type="Gene3D" id="3.40.50.11500">
    <property type="match status" value="1"/>
</dbReference>
<feature type="compositionally biased region" description="Low complexity" evidence="1">
    <location>
        <begin position="435"/>
        <end position="445"/>
    </location>
</feature>
<dbReference type="GO" id="GO:0032483">
    <property type="term" value="P:regulation of Rab protein signal transduction"/>
    <property type="evidence" value="ECO:0007669"/>
    <property type="project" value="TreeGrafter"/>
</dbReference>
<dbReference type="InterPro" id="IPR001194">
    <property type="entry name" value="cDENN_dom"/>
</dbReference>
<accession>A0AAV8AGD4</accession>
<dbReference type="Gene3D" id="3.30.450.200">
    <property type="match status" value="1"/>
</dbReference>
<evidence type="ECO:0000256" key="1">
    <source>
        <dbReference type="SAM" id="MobiDB-lite"/>
    </source>
</evidence>
<evidence type="ECO:0000313" key="4">
    <source>
        <dbReference type="Proteomes" id="UP001146793"/>
    </source>
</evidence>
<feature type="region of interest" description="Disordered" evidence="1">
    <location>
        <begin position="401"/>
        <end position="587"/>
    </location>
</feature>
<sequence length="940" mass="109547">MRTTKKQTKPKIYEFVVISGIGRTLKVIDMDDSESITYAMELLFVPEILLTLPKTAKPPPVLENFLQPTSGVRLHAQPREQIYHEFLLTDVTGDKLYGFSITFHQQFNFQTYKALRKLFQSQGRDKGIPDVLFSARTVSIVSKYPYHQTFKRLLQTFMSTQKKGKIFTRKLALDLTAFLSHIPIPKPEIIPQPIVWKNKEFGCFPTIPETNKLPLADNDFKILFSCLSLENIILIWGAILKERKLLFISRSLEYLTPCIYGFLTLIYPFKWSYPLIPILPLSFNEVFQSPVPYIIGCLSSILEIAFPDGDEIIIDLDSNYIVSNEPITSLPPRIYQTLLDKLKKKSNLFKKPRKSLRISPLSGCDPIKIKKYEYANYNTSFSSSDEETFIIINNENKKKTNTSNSIEHASNNNNKIGDNNKENNNTRQIKESNKKNTTNNSNNEINEQDKDTDNKKNKKKRRMFGHVKSKSLKNDNKNQLKISTNDPNISKNKSPNSTNRKNYSQSIALPSNIYNKTKKENNNKTTKVMDIQRSQNSKNTRNPQINNNLKDKTENENKKIKGNEKEKEKGKGTEKEKQKQKGTETGKVKEEGDEIIFDIKQIRKIFLLILIKLFKKFTRYLIVPKNEDEMNIFTLFDDNKFLQEAPEDCVPLLKPFLKSQMFNNLIEEKIFKKDKEYEYFFKKIKSRMEKRGNSIIKYRNANFSNWGKLRFTEKSKKMKKNYFLFQDNVFYYSNKEIKSNNISKKIKMIPLTKGRSRIEIPKLKHKNNAEDDDCDISSENENSKTDKSSKNKNKKKTKNRKKNKQPYETKTFNMYTFFQHKKNPEIRVEQKLEFGVQNSKIRRKMIQIIKANCVGEDEMKFLNQFVTIQKITKKRGWGNVTPTQPNKTLNLNKIHLDAKEKQVHIGNIDCKIGFSTEASSGDYNSEESGYENNKNKSEKK</sequence>
<feature type="compositionally biased region" description="Basic residues" evidence="1">
    <location>
        <begin position="790"/>
        <end position="804"/>
    </location>
</feature>
<dbReference type="AlphaFoldDB" id="A0AAV8AGD4"/>
<feature type="compositionally biased region" description="Polar residues" evidence="1">
    <location>
        <begin position="479"/>
        <end position="514"/>
    </location>
</feature>
<dbReference type="InterPro" id="IPR037516">
    <property type="entry name" value="Tripartite_DENN"/>
</dbReference>
<dbReference type="PANTHER" id="PTHR12296">
    <property type="entry name" value="DENN DOMAIN-CONTAINING PROTEIN 4"/>
    <property type="match status" value="1"/>
</dbReference>
<dbReference type="InterPro" id="IPR051696">
    <property type="entry name" value="DENN_Domain_GEFs"/>
</dbReference>
<protein>
    <submittedName>
        <fullName evidence="3">C-myc promoter binding protein</fullName>
    </submittedName>
</protein>
<dbReference type="SMART" id="SM00799">
    <property type="entry name" value="DENN"/>
    <property type="match status" value="1"/>
</dbReference>
<comment type="caution">
    <text evidence="3">The sequence shown here is derived from an EMBL/GenBank/DDBJ whole genome shotgun (WGS) entry which is preliminary data.</text>
</comment>
<feature type="domain" description="UDENN" evidence="2">
    <location>
        <begin position="23"/>
        <end position="676"/>
    </location>
</feature>
<organism evidence="3 4">
    <name type="scientific">Anaeramoeba flamelloides</name>
    <dbReference type="NCBI Taxonomy" id="1746091"/>
    <lineage>
        <taxon>Eukaryota</taxon>
        <taxon>Metamonada</taxon>
        <taxon>Anaeramoebidae</taxon>
        <taxon>Anaeramoeba</taxon>
    </lineage>
</organism>
<feature type="region of interest" description="Disordered" evidence="1">
    <location>
        <begin position="760"/>
        <end position="806"/>
    </location>
</feature>
<feature type="region of interest" description="Disordered" evidence="1">
    <location>
        <begin position="917"/>
        <end position="940"/>
    </location>
</feature>
<dbReference type="GO" id="GO:0031410">
    <property type="term" value="C:cytoplasmic vesicle"/>
    <property type="evidence" value="ECO:0007669"/>
    <property type="project" value="TreeGrafter"/>
</dbReference>
<feature type="compositionally biased region" description="Basic residues" evidence="1">
    <location>
        <begin position="456"/>
        <end position="471"/>
    </location>
</feature>
<name>A0AAV8AGD4_9EUKA</name>
<evidence type="ECO:0000313" key="3">
    <source>
        <dbReference type="EMBL" id="KAJ3452406.1"/>
    </source>
</evidence>
<dbReference type="Proteomes" id="UP001146793">
    <property type="component" value="Unassembled WGS sequence"/>
</dbReference>
<proteinExistence type="predicted"/>
<dbReference type="Pfam" id="PF03456">
    <property type="entry name" value="uDENN"/>
    <property type="match status" value="1"/>
</dbReference>
<dbReference type="Pfam" id="PF02141">
    <property type="entry name" value="DENN"/>
    <property type="match status" value="1"/>
</dbReference>